<sequence>MSEENVTPAASLGARAVGDIELPEELRADVRLLTSLLGRVLRESGSPGLYEDVEQLRQTMITAYSDETSASFEKAEEIVENFSVERADEVARAFTVYFHLVNLAEEFYRTRLLHQETGSDLTGTDTVAGAYSRLIEEIGESAARKRLSTMRFHPVFTAHPTEARRRAVSSSIRRLDDYLEERYANPSNPVYEHRMERRLLEEIDTLWRTAPVREHQPKPEDEVRSIMAVFDETLYTTVPKVYRRICDILQGDESGRTPPAIKPFLRLGTWVGGDRDGNPFVTASVTKKALAISSDHILRGLEVTADRVARTLTLSADTTPSSPELKARWHQLTTADEDGAASAITKAPDEPHKRVLMLVSRKIQATRTRNADLAYSAPEELISDLRLVQDSLARARANRQAYGDLQQLIWQVETFGFHLAELEVRQHSMVHARALAECEAGGELSTETEEVLEVFRTIAQLQGRYGVEASRRYIVSFTQSAADLENVYKLAHFAVGPGGKAPVLDVIPLFETYADLQASTAILSKIAKYPEYAERLQETDGDVEVMIGYSDSSKDVGPVAATLALYEAQANIAEWAVERGLKLTLFHGRGGSLGRGGGPTNTAILGQPPHSVGGRFKLTEQGEVIFARYGDPTIAMRHIDQVAAATLLAAAPSIEQRNLNASEQFADIARVMDRSSKERFLALVNAEGFAPWFATVTPMEEIGQLALGSRPARRGLSVKSLADLRAIPWVFSWSQARLNLAGWYGLGTALQEVNDLNVLREAYEKWPLFTTMIDNVGMSIAKADSRIAERYLQLGDRPDFTEMVLDEMALTRRWITDITDTTGNGRIIDNRPELQLAVKMRSPYVDALSLLQLRALRVLRSQEPSPNDTDSQAPGSQMPIGQSRDGSTSGAQGAPEWQHLLLLSVSGVSAGLKNTG</sequence>
<reference evidence="7" key="1">
    <citation type="submission" date="2018-05" db="EMBL/GenBank/DDBJ databases">
        <authorList>
            <person name="Li Y."/>
        </authorList>
    </citation>
    <scope>NUCLEOTIDE SEQUENCE [LARGE SCALE GENOMIC DNA]</scope>
    <source>
        <strain evidence="7">sk1b4</strain>
    </source>
</reference>
<proteinExistence type="predicted"/>
<comment type="function">
    <text evidence="1">Forms oxaloacetate, a four-carbon dicarboxylic acid source for the tricarboxylic acid cycle.</text>
</comment>
<dbReference type="OrthoDB" id="9768133at2"/>
<comment type="caution">
    <text evidence="6">The sequence shown here is derived from an EMBL/GenBank/DDBJ whole genome shotgun (WGS) entry which is preliminary data.</text>
</comment>
<feature type="active site" evidence="4">
    <location>
        <position position="159"/>
    </location>
</feature>
<organism evidence="6 7">
    <name type="scientific">Ancrocorticia populi</name>
    <dbReference type="NCBI Taxonomy" id="2175228"/>
    <lineage>
        <taxon>Bacteria</taxon>
        <taxon>Bacillati</taxon>
        <taxon>Actinomycetota</taxon>
        <taxon>Actinomycetes</taxon>
        <taxon>Actinomycetales</taxon>
        <taxon>Actinomycetaceae</taxon>
        <taxon>Ancrocorticia</taxon>
    </lineage>
</organism>
<dbReference type="InterPro" id="IPR021135">
    <property type="entry name" value="PEP_COase"/>
</dbReference>
<evidence type="ECO:0000313" key="7">
    <source>
        <dbReference type="Proteomes" id="UP000245283"/>
    </source>
</evidence>
<feature type="region of interest" description="Disordered" evidence="5">
    <location>
        <begin position="861"/>
        <end position="893"/>
    </location>
</feature>
<dbReference type="SUPFAM" id="SSF51621">
    <property type="entry name" value="Phosphoenolpyruvate/pyruvate domain"/>
    <property type="match status" value="1"/>
</dbReference>
<keyword evidence="7" id="KW-1185">Reference proteome</keyword>
<evidence type="ECO:0000256" key="1">
    <source>
        <dbReference type="ARBA" id="ARBA00003670"/>
    </source>
</evidence>
<dbReference type="GO" id="GO:0015977">
    <property type="term" value="P:carbon fixation"/>
    <property type="evidence" value="ECO:0007669"/>
    <property type="project" value="InterPro"/>
</dbReference>
<feature type="compositionally biased region" description="Polar residues" evidence="5">
    <location>
        <begin position="863"/>
        <end position="875"/>
    </location>
</feature>
<dbReference type="RefSeq" id="WP_109093679.1">
    <property type="nucleotide sequence ID" value="NZ_JBQDYW010000034.1"/>
</dbReference>
<comment type="catalytic activity">
    <reaction evidence="3">
        <text>oxaloacetate + phosphate = phosphoenolpyruvate + hydrogencarbonate</text>
        <dbReference type="Rhea" id="RHEA:28370"/>
        <dbReference type="ChEBI" id="CHEBI:16452"/>
        <dbReference type="ChEBI" id="CHEBI:17544"/>
        <dbReference type="ChEBI" id="CHEBI:43474"/>
        <dbReference type="ChEBI" id="CHEBI:58702"/>
        <dbReference type="EC" id="4.1.1.31"/>
    </reaction>
</comment>
<evidence type="ECO:0000256" key="3">
    <source>
        <dbReference type="ARBA" id="ARBA00048995"/>
    </source>
</evidence>
<keyword evidence="6" id="KW-0670">Pyruvate</keyword>
<dbReference type="InterPro" id="IPR015813">
    <property type="entry name" value="Pyrv/PenolPyrv_kinase-like_dom"/>
</dbReference>
<dbReference type="PANTHER" id="PTHR30523:SF6">
    <property type="entry name" value="PHOSPHOENOLPYRUVATE CARBOXYLASE"/>
    <property type="match status" value="1"/>
</dbReference>
<gene>
    <name evidence="6" type="ORF">DD236_07125</name>
</gene>
<protein>
    <recommendedName>
        <fullName evidence="2">Phosphoenolpyruvate carboxylase</fullName>
    </recommendedName>
</protein>
<evidence type="ECO:0000256" key="2">
    <source>
        <dbReference type="ARBA" id="ARBA00022419"/>
    </source>
</evidence>
<dbReference type="GO" id="GO:0008964">
    <property type="term" value="F:phosphoenolpyruvate carboxylase activity"/>
    <property type="evidence" value="ECO:0007669"/>
    <property type="project" value="UniProtKB-EC"/>
</dbReference>
<dbReference type="PRINTS" id="PR00150">
    <property type="entry name" value="PEPCARBXLASE"/>
</dbReference>
<dbReference type="PANTHER" id="PTHR30523">
    <property type="entry name" value="PHOSPHOENOLPYRUVATE CARBOXYLASE"/>
    <property type="match status" value="1"/>
</dbReference>
<evidence type="ECO:0000313" key="6">
    <source>
        <dbReference type="EMBL" id="PWF26606.1"/>
    </source>
</evidence>
<dbReference type="InterPro" id="IPR018129">
    <property type="entry name" value="PEP_COase_Lys_AS"/>
</dbReference>
<accession>A0A2V1K8S6</accession>
<dbReference type="Gene3D" id="1.20.1440.90">
    <property type="entry name" value="Phosphoenolpyruvate/pyruvate domain"/>
    <property type="match status" value="1"/>
</dbReference>
<dbReference type="Proteomes" id="UP000245283">
    <property type="component" value="Unassembled WGS sequence"/>
</dbReference>
<evidence type="ECO:0000256" key="5">
    <source>
        <dbReference type="SAM" id="MobiDB-lite"/>
    </source>
</evidence>
<dbReference type="PROSITE" id="PS00781">
    <property type="entry name" value="PEPCASE_1"/>
    <property type="match status" value="1"/>
</dbReference>
<dbReference type="GO" id="GO:0005829">
    <property type="term" value="C:cytosol"/>
    <property type="evidence" value="ECO:0007669"/>
    <property type="project" value="TreeGrafter"/>
</dbReference>
<name>A0A2V1K8S6_9ACTO</name>
<evidence type="ECO:0000256" key="4">
    <source>
        <dbReference type="PROSITE-ProRule" id="PRU10111"/>
    </source>
</evidence>
<dbReference type="EMBL" id="QETB01000003">
    <property type="protein sequence ID" value="PWF26606.1"/>
    <property type="molecule type" value="Genomic_DNA"/>
</dbReference>
<dbReference type="Pfam" id="PF00311">
    <property type="entry name" value="PEPcase"/>
    <property type="match status" value="2"/>
</dbReference>
<dbReference type="GO" id="GO:0006099">
    <property type="term" value="P:tricarboxylic acid cycle"/>
    <property type="evidence" value="ECO:0007669"/>
    <property type="project" value="InterPro"/>
</dbReference>
<dbReference type="AlphaFoldDB" id="A0A2V1K8S6"/>